<evidence type="ECO:0000256" key="1">
    <source>
        <dbReference type="SAM" id="MobiDB-lite"/>
    </source>
</evidence>
<evidence type="ECO:0000313" key="2">
    <source>
        <dbReference type="EMBL" id="TFZ07597.1"/>
    </source>
</evidence>
<dbReference type="EMBL" id="SMLK01000001">
    <property type="protein sequence ID" value="TFZ07597.1"/>
    <property type="molecule type" value="Genomic_DNA"/>
</dbReference>
<protein>
    <submittedName>
        <fullName evidence="2">Uncharacterized protein</fullName>
    </submittedName>
</protein>
<sequence length="105" mass="11340">MATKTPASKPAAPQHARPATRISTAVTQVSAENNRTFHARVVYRSGTQQEFTVLAQSTTAFDAMRTAYAKALSGTGPAYGTFAVPLNGTVVIDWREVASFYDWAE</sequence>
<accession>A0A4Z0C7F6</accession>
<proteinExistence type="predicted"/>
<dbReference type="AlphaFoldDB" id="A0A4Z0C7F6"/>
<keyword evidence="3" id="KW-1185">Reference proteome</keyword>
<comment type="caution">
    <text evidence="2">The sequence shown here is derived from an EMBL/GenBank/DDBJ whole genome shotgun (WGS) entry which is preliminary data.</text>
</comment>
<name>A0A4Z0C7F6_9BURK</name>
<dbReference type="RefSeq" id="WP_135247534.1">
    <property type="nucleotide sequence ID" value="NZ_SMLK01000001.1"/>
</dbReference>
<feature type="compositionally biased region" description="Low complexity" evidence="1">
    <location>
        <begin position="1"/>
        <end position="13"/>
    </location>
</feature>
<gene>
    <name evidence="2" type="ORF">EZ216_00055</name>
</gene>
<organism evidence="2 3">
    <name type="scientific">Ramlibacter humi</name>
    <dbReference type="NCBI Taxonomy" id="2530451"/>
    <lineage>
        <taxon>Bacteria</taxon>
        <taxon>Pseudomonadati</taxon>
        <taxon>Pseudomonadota</taxon>
        <taxon>Betaproteobacteria</taxon>
        <taxon>Burkholderiales</taxon>
        <taxon>Comamonadaceae</taxon>
        <taxon>Ramlibacter</taxon>
    </lineage>
</organism>
<reference evidence="2 3" key="1">
    <citation type="submission" date="2019-03" db="EMBL/GenBank/DDBJ databases">
        <title>Ramlibacter sp. 18x22-1, whole genome shotgun sequence.</title>
        <authorList>
            <person name="Zhang X."/>
            <person name="Feng G."/>
            <person name="Zhu H."/>
        </authorList>
    </citation>
    <scope>NUCLEOTIDE SEQUENCE [LARGE SCALE GENOMIC DNA]</scope>
    <source>
        <strain evidence="2 3">18x22-1</strain>
    </source>
</reference>
<feature type="region of interest" description="Disordered" evidence="1">
    <location>
        <begin position="1"/>
        <end position="22"/>
    </location>
</feature>
<evidence type="ECO:0000313" key="3">
    <source>
        <dbReference type="Proteomes" id="UP000297839"/>
    </source>
</evidence>
<dbReference type="Proteomes" id="UP000297839">
    <property type="component" value="Unassembled WGS sequence"/>
</dbReference>